<keyword evidence="2" id="KW-0812">Transmembrane</keyword>
<evidence type="ECO:0000259" key="3">
    <source>
        <dbReference type="SMART" id="SM00822"/>
    </source>
</evidence>
<dbReference type="SUPFAM" id="SSF51735">
    <property type="entry name" value="NAD(P)-binding Rossmann-fold domains"/>
    <property type="match status" value="1"/>
</dbReference>
<feature type="transmembrane region" description="Helical" evidence="2">
    <location>
        <begin position="12"/>
        <end position="32"/>
    </location>
</feature>
<sequence>MADTKMSLFLEGIWVIFSVFYSIIRSIFSWILPARLKDISDDVVLITGGGRGIGRALAIEFAKQGCKKIVLWGRTAETLLSTSNAAAEYGAKVFLYVCDVSEKDEVYQQAKKVESEVGPVTILVNNAGVVHSNKSLVEAKDEDIMKTIQTNIFGHIWTCKAFLPSMMDRNHGHIVTMSSVLANQALPGAGAYSASKAANVGFAESLIQEIHSKRRYGIHSTIVCPYIVQTGMFKGVNTRFPLLFPRLTSEYVAEKIVHAVRKNQQLLMIPRIMYFSGIVKSLLPTLAWKQILKMTGSLVAMETFVGHEGGDKN</sequence>
<proteinExistence type="inferred from homology"/>
<dbReference type="RefSeq" id="XP_002737382.1">
    <property type="nucleotide sequence ID" value="XM_002737336.2"/>
</dbReference>
<comment type="similarity">
    <text evidence="1">Belongs to the short-chain dehydrogenases/reductases (SDR) family.</text>
</comment>
<evidence type="ECO:0000256" key="2">
    <source>
        <dbReference type="SAM" id="Phobius"/>
    </source>
</evidence>
<dbReference type="InterPro" id="IPR057326">
    <property type="entry name" value="KR_dom"/>
</dbReference>
<dbReference type="InterPro" id="IPR002347">
    <property type="entry name" value="SDR_fam"/>
</dbReference>
<dbReference type="CDD" id="cd05339">
    <property type="entry name" value="17beta-HSDXI-like_SDR_c"/>
    <property type="match status" value="1"/>
</dbReference>
<accession>A0ABM0GU33</accession>
<dbReference type="PANTHER" id="PTHR24322:SF483">
    <property type="entry name" value="SHORT-CHAIN DEHYDROGENASE_REDUCTASE 3"/>
    <property type="match status" value="1"/>
</dbReference>
<organism evidence="4 5">
    <name type="scientific">Saccoglossus kowalevskii</name>
    <name type="common">Acorn worm</name>
    <dbReference type="NCBI Taxonomy" id="10224"/>
    <lineage>
        <taxon>Eukaryota</taxon>
        <taxon>Metazoa</taxon>
        <taxon>Hemichordata</taxon>
        <taxon>Enteropneusta</taxon>
        <taxon>Harrimaniidae</taxon>
        <taxon>Saccoglossus</taxon>
    </lineage>
</organism>
<dbReference type="PIRSF" id="PIRSF000126">
    <property type="entry name" value="11-beta-HSD1"/>
    <property type="match status" value="1"/>
</dbReference>
<dbReference type="PRINTS" id="PR00080">
    <property type="entry name" value="SDRFAMILY"/>
</dbReference>
<feature type="domain" description="Ketoreductase" evidence="3">
    <location>
        <begin position="42"/>
        <end position="236"/>
    </location>
</feature>
<gene>
    <name evidence="5" type="primary">LOC100375139</name>
</gene>
<dbReference type="Proteomes" id="UP000694865">
    <property type="component" value="Unplaced"/>
</dbReference>
<dbReference type="Gene3D" id="3.40.50.720">
    <property type="entry name" value="NAD(P)-binding Rossmann-like Domain"/>
    <property type="match status" value="1"/>
</dbReference>
<keyword evidence="2" id="KW-1133">Transmembrane helix</keyword>
<dbReference type="PANTHER" id="PTHR24322">
    <property type="entry name" value="PKSB"/>
    <property type="match status" value="1"/>
</dbReference>
<dbReference type="SMART" id="SM00822">
    <property type="entry name" value="PKS_KR"/>
    <property type="match status" value="1"/>
</dbReference>
<dbReference type="GeneID" id="100375139"/>
<protein>
    <submittedName>
        <fullName evidence="5">Short-chain dehydrogenase/reductase 3-like</fullName>
    </submittedName>
</protein>
<dbReference type="Pfam" id="PF00106">
    <property type="entry name" value="adh_short"/>
    <property type="match status" value="1"/>
</dbReference>
<dbReference type="InterPro" id="IPR036291">
    <property type="entry name" value="NAD(P)-bd_dom_sf"/>
</dbReference>
<evidence type="ECO:0000313" key="5">
    <source>
        <dbReference type="RefSeq" id="XP_002737382.1"/>
    </source>
</evidence>
<keyword evidence="4" id="KW-1185">Reference proteome</keyword>
<reference evidence="5" key="1">
    <citation type="submission" date="2025-08" db="UniProtKB">
        <authorList>
            <consortium name="RefSeq"/>
        </authorList>
    </citation>
    <scope>IDENTIFICATION</scope>
    <source>
        <tissue evidence="5">Testes</tissue>
    </source>
</reference>
<name>A0ABM0GU33_SACKO</name>
<keyword evidence="2" id="KW-0472">Membrane</keyword>
<evidence type="ECO:0000313" key="4">
    <source>
        <dbReference type="Proteomes" id="UP000694865"/>
    </source>
</evidence>
<evidence type="ECO:0000256" key="1">
    <source>
        <dbReference type="RuleBase" id="RU000363"/>
    </source>
</evidence>
<dbReference type="PRINTS" id="PR00081">
    <property type="entry name" value="GDHRDH"/>
</dbReference>